<dbReference type="RefSeq" id="WP_377315069.1">
    <property type="nucleotide sequence ID" value="NZ_JBHUIY010000007.1"/>
</dbReference>
<accession>A0ABW5C7J0</accession>
<reference evidence="2" key="1">
    <citation type="journal article" date="2019" name="Int. J. Syst. Evol. Microbiol.">
        <title>The Global Catalogue of Microorganisms (GCM) 10K type strain sequencing project: providing services to taxonomists for standard genome sequencing and annotation.</title>
        <authorList>
            <consortium name="The Broad Institute Genomics Platform"/>
            <consortium name="The Broad Institute Genome Sequencing Center for Infectious Disease"/>
            <person name="Wu L."/>
            <person name="Ma J."/>
        </authorList>
    </citation>
    <scope>NUCLEOTIDE SEQUENCE [LARGE SCALE GENOMIC DNA]</scope>
    <source>
        <strain evidence="2">KCTC 15012</strain>
    </source>
</reference>
<organism evidence="1 2">
    <name type="scientific">Phaeospirillum tilakii</name>
    <dbReference type="NCBI Taxonomy" id="741673"/>
    <lineage>
        <taxon>Bacteria</taxon>
        <taxon>Pseudomonadati</taxon>
        <taxon>Pseudomonadota</taxon>
        <taxon>Alphaproteobacteria</taxon>
        <taxon>Rhodospirillales</taxon>
        <taxon>Rhodospirillaceae</taxon>
        <taxon>Phaeospirillum</taxon>
    </lineage>
</organism>
<evidence type="ECO:0000313" key="1">
    <source>
        <dbReference type="EMBL" id="MFD2233289.1"/>
    </source>
</evidence>
<dbReference type="Proteomes" id="UP001597296">
    <property type="component" value="Unassembled WGS sequence"/>
</dbReference>
<evidence type="ECO:0000313" key="2">
    <source>
        <dbReference type="Proteomes" id="UP001597296"/>
    </source>
</evidence>
<proteinExistence type="predicted"/>
<keyword evidence="2" id="KW-1185">Reference proteome</keyword>
<comment type="caution">
    <text evidence="1">The sequence shown here is derived from an EMBL/GenBank/DDBJ whole genome shotgun (WGS) entry which is preliminary data.</text>
</comment>
<sequence length="61" mass="6799">MRLFNAVLECPHCGESCEHRVMVYGDGTAVAWCSVCHNPVELLVTQLRARLASRRGRQAAE</sequence>
<evidence type="ECO:0008006" key="3">
    <source>
        <dbReference type="Google" id="ProtNLM"/>
    </source>
</evidence>
<protein>
    <recommendedName>
        <fullName evidence="3">MJ0042 family finger-like domain-containing protein</fullName>
    </recommendedName>
</protein>
<dbReference type="EMBL" id="JBHUIY010000007">
    <property type="protein sequence ID" value="MFD2233289.1"/>
    <property type="molecule type" value="Genomic_DNA"/>
</dbReference>
<gene>
    <name evidence="1" type="ORF">ACFSNB_05675</name>
</gene>
<name>A0ABW5C7J0_9PROT</name>